<dbReference type="PANTHER" id="PTHR32114:SF2">
    <property type="entry name" value="ABC TRANSPORTER ABCH.3"/>
    <property type="match status" value="1"/>
</dbReference>
<evidence type="ECO:0000313" key="8">
    <source>
        <dbReference type="Proteomes" id="UP000572635"/>
    </source>
</evidence>
<feature type="coiled-coil region" evidence="4">
    <location>
        <begin position="400"/>
        <end position="427"/>
    </location>
</feature>
<dbReference type="EMBL" id="JACHDB010000002">
    <property type="protein sequence ID" value="MBB5435568.1"/>
    <property type="molecule type" value="Genomic_DNA"/>
</dbReference>
<dbReference type="AlphaFoldDB" id="A0A7W8QS20"/>
<feature type="region of interest" description="Disordered" evidence="5">
    <location>
        <begin position="530"/>
        <end position="572"/>
    </location>
</feature>
<dbReference type="SUPFAM" id="SSF52540">
    <property type="entry name" value="P-loop containing nucleoside triphosphate hydrolases"/>
    <property type="match status" value="1"/>
</dbReference>
<evidence type="ECO:0000256" key="5">
    <source>
        <dbReference type="SAM" id="MobiDB-lite"/>
    </source>
</evidence>
<dbReference type="Gene3D" id="3.40.50.300">
    <property type="entry name" value="P-loop containing nucleotide triphosphate hydrolases"/>
    <property type="match status" value="2"/>
</dbReference>
<comment type="caution">
    <text evidence="7">The sequence shown here is derived from an EMBL/GenBank/DDBJ whole genome shotgun (WGS) entry which is preliminary data.</text>
</comment>
<proteinExistence type="inferred from homology"/>
<dbReference type="Proteomes" id="UP000572635">
    <property type="component" value="Unassembled WGS sequence"/>
</dbReference>
<comment type="subunit">
    <text evidence="2">Heterodimer of SbcC and SbcD.</text>
</comment>
<keyword evidence="7" id="KW-0540">Nuclease</keyword>
<feature type="compositionally biased region" description="Low complexity" evidence="5">
    <location>
        <begin position="348"/>
        <end position="363"/>
    </location>
</feature>
<dbReference type="Pfam" id="PF13476">
    <property type="entry name" value="AAA_23"/>
    <property type="match status" value="1"/>
</dbReference>
<evidence type="ECO:0000313" key="7">
    <source>
        <dbReference type="EMBL" id="MBB5435568.1"/>
    </source>
</evidence>
<protein>
    <recommendedName>
        <fullName evidence="3">Nuclease SbcCD subunit C</fullName>
    </recommendedName>
</protein>
<sequence length="1008" mass="107592">MRLHRLTVQAFGPFAGAEEVDFDRLGAAGLFLVHGPTGAGKTSVLDAVCFALYGGVPGVRGAARSLQSTHAPPDLRPEVALEFTVRGRRLRITRSPAWRRPKKRGSGTTEEKAKVAVAEHTDGTWRPITLRPDEAGQFVSDLLGVNLKQFCQVVLLPQGEFARFLRAPARERRDSLEQIFGTGVFTDVEKWLAEHSAALGRAAGRAETSVLNTARLLAEVARSPLPEAVEDDLDSLVPWAAELACATAADARDAAPLVTGAAAARDRARTALEQGRSVLERRRRRAAAAAREAELTARAAERAAWDAELAAAERAAPVAPLLRAAGNRRVELEKAELAAAELTSLAGGLADAPAPRPAADPGGESASGLPSDADRLRTAERGRRDEIARLKHLLDDAERLTALRTEVRGLDERLAGARRDREKLAARTAVLPGRRAELTAGLDELRARTGPREAAVEALEAARRRQRAAADTDGLAADLAEAVQRRIAAVDAAQAARDALLDLRRLRIEGMAAELAAELGAGAPCPVCGSVEHPAPAEGEPSRPSPEDEERAQARSDAAARRRTEAERLESSLTERLAAARELAGGLDAQAAEEQVRARRTALDELDAAAAQIARTAERIAELDTELERARAEESRLERELAELAERRAARAAEADRIAARLDAARGDDPDLPARVARLEEEAGLLHSAAEALDRRTAAAGELRDAEAEARRAREEAGFPDAAAVRAAERTEAERRAVRERARGYDDELAAVRAVLADPATAEAWAAPEPDTAALQAALEAAEAAAGHAAAWQDRLERRARDLADLRAELDRRLADSRPARERHRVADGLARLAAGTSPANRESVPLSSYVLAARLELVVAAANDRLASMSGRRYELRHTVDKAAGDRSRSGGGLGLRVIDAWTGQERDPATLSGGETFIASLALALGLADVASEESGGTDIGTLFIDEGFGTLDEETLEEVLDVLDRLRDGGRAVGVVSHVADLRSRIPARLRVLKSPSGSRLEQVG</sequence>
<dbReference type="GO" id="GO:0016887">
    <property type="term" value="F:ATP hydrolysis activity"/>
    <property type="evidence" value="ECO:0007669"/>
    <property type="project" value="InterPro"/>
</dbReference>
<dbReference type="Pfam" id="PF13558">
    <property type="entry name" value="SbcC_Walker_B"/>
    <property type="match status" value="1"/>
</dbReference>
<dbReference type="PANTHER" id="PTHR32114">
    <property type="entry name" value="ABC TRANSPORTER ABCH.3"/>
    <property type="match status" value="1"/>
</dbReference>
<feature type="coiled-coil region" evidence="4">
    <location>
        <begin position="589"/>
        <end position="647"/>
    </location>
</feature>
<dbReference type="GO" id="GO:0004527">
    <property type="term" value="F:exonuclease activity"/>
    <property type="evidence" value="ECO:0007669"/>
    <property type="project" value="UniProtKB-KW"/>
</dbReference>
<evidence type="ECO:0000256" key="2">
    <source>
        <dbReference type="ARBA" id="ARBA00011322"/>
    </source>
</evidence>
<feature type="region of interest" description="Disordered" evidence="5">
    <location>
        <begin position="348"/>
        <end position="377"/>
    </location>
</feature>
<keyword evidence="7" id="KW-0378">Hydrolase</keyword>
<feature type="coiled-coil region" evidence="4">
    <location>
        <begin position="689"/>
        <end position="748"/>
    </location>
</feature>
<dbReference type="InterPro" id="IPR038729">
    <property type="entry name" value="Rad50/SbcC_AAA"/>
</dbReference>
<evidence type="ECO:0000256" key="4">
    <source>
        <dbReference type="SAM" id="Coils"/>
    </source>
</evidence>
<keyword evidence="8" id="KW-1185">Reference proteome</keyword>
<evidence type="ECO:0000256" key="3">
    <source>
        <dbReference type="ARBA" id="ARBA00013368"/>
    </source>
</evidence>
<keyword evidence="4" id="KW-0175">Coiled coil</keyword>
<gene>
    <name evidence="7" type="ORF">HDA36_005716</name>
</gene>
<accession>A0A7W8QS20</accession>
<dbReference type="RefSeq" id="WP_184398462.1">
    <property type="nucleotide sequence ID" value="NZ_JACHDB010000002.1"/>
</dbReference>
<name>A0A7W8QS20_9ACTN</name>
<dbReference type="GO" id="GO:0006302">
    <property type="term" value="P:double-strand break repair"/>
    <property type="evidence" value="ECO:0007669"/>
    <property type="project" value="InterPro"/>
</dbReference>
<dbReference type="InterPro" id="IPR027417">
    <property type="entry name" value="P-loop_NTPase"/>
</dbReference>
<comment type="similarity">
    <text evidence="1">Belongs to the SMC family. SbcC subfamily.</text>
</comment>
<feature type="compositionally biased region" description="Basic and acidic residues" evidence="5">
    <location>
        <begin position="551"/>
        <end position="570"/>
    </location>
</feature>
<evidence type="ECO:0000256" key="1">
    <source>
        <dbReference type="ARBA" id="ARBA00006930"/>
    </source>
</evidence>
<reference evidence="7 8" key="1">
    <citation type="submission" date="2020-08" db="EMBL/GenBank/DDBJ databases">
        <title>Sequencing the genomes of 1000 actinobacteria strains.</title>
        <authorList>
            <person name="Klenk H.-P."/>
        </authorList>
    </citation>
    <scope>NUCLEOTIDE SEQUENCE [LARGE SCALE GENOMIC DNA]</scope>
    <source>
        <strain evidence="7 8">DSM 44551</strain>
    </source>
</reference>
<organism evidence="7 8">
    <name type="scientific">Nocardiopsis composta</name>
    <dbReference type="NCBI Taxonomy" id="157465"/>
    <lineage>
        <taxon>Bacteria</taxon>
        <taxon>Bacillati</taxon>
        <taxon>Actinomycetota</taxon>
        <taxon>Actinomycetes</taxon>
        <taxon>Streptosporangiales</taxon>
        <taxon>Nocardiopsidaceae</taxon>
        <taxon>Nocardiopsis</taxon>
    </lineage>
</organism>
<keyword evidence="7" id="KW-0269">Exonuclease</keyword>
<evidence type="ECO:0000259" key="6">
    <source>
        <dbReference type="Pfam" id="PF13476"/>
    </source>
</evidence>
<feature type="domain" description="Rad50/SbcC-type AAA" evidence="6">
    <location>
        <begin position="5"/>
        <end position="180"/>
    </location>
</feature>